<dbReference type="Proteomes" id="UP000217944">
    <property type="component" value="Unassembled WGS sequence"/>
</dbReference>
<name>A0A292YBM8_9BACT</name>
<proteinExistence type="predicted"/>
<dbReference type="PANTHER" id="PTHR30231:SF4">
    <property type="entry name" value="PROTEIN NEN2"/>
    <property type="match status" value="1"/>
</dbReference>
<dbReference type="SUPFAM" id="SSF53098">
    <property type="entry name" value="Ribonuclease H-like"/>
    <property type="match status" value="1"/>
</dbReference>
<keyword evidence="3" id="KW-0269">Exonuclease</keyword>
<evidence type="ECO:0000256" key="2">
    <source>
        <dbReference type="ARBA" id="ARBA00022801"/>
    </source>
</evidence>
<dbReference type="GO" id="GO:0003676">
    <property type="term" value="F:nucleic acid binding"/>
    <property type="evidence" value="ECO:0007669"/>
    <property type="project" value="InterPro"/>
</dbReference>
<gene>
    <name evidence="5" type="ORF">LNAT_P0218</name>
</gene>
<dbReference type="SMART" id="SM00479">
    <property type="entry name" value="EXOIII"/>
    <property type="match status" value="1"/>
</dbReference>
<dbReference type="PANTHER" id="PTHR30231">
    <property type="entry name" value="DNA POLYMERASE III SUBUNIT EPSILON"/>
    <property type="match status" value="1"/>
</dbReference>
<evidence type="ECO:0000256" key="1">
    <source>
        <dbReference type="ARBA" id="ARBA00022722"/>
    </source>
</evidence>
<dbReference type="RefSeq" id="WP_096258085.1">
    <property type="nucleotide sequence ID" value="NZ_BDME01000001.1"/>
</dbReference>
<keyword evidence="2" id="KW-0378">Hydrolase</keyword>
<keyword evidence="6" id="KW-1185">Reference proteome</keyword>
<dbReference type="Gene3D" id="3.30.420.10">
    <property type="entry name" value="Ribonuclease H-like superfamily/Ribonuclease H"/>
    <property type="match status" value="1"/>
</dbReference>
<dbReference type="OrthoDB" id="9804290at2"/>
<evidence type="ECO:0000313" key="6">
    <source>
        <dbReference type="Proteomes" id="UP000217944"/>
    </source>
</evidence>
<comment type="caution">
    <text evidence="5">The sequence shown here is derived from an EMBL/GenBank/DDBJ whole genome shotgun (WGS) entry which is preliminary data.</text>
</comment>
<reference evidence="5 6" key="1">
    <citation type="journal article" date="2017" name="Syst. Appl. Microbiol.">
        <title>Lebetimonas natsushimae sp. nov., a novel strictly anaerobic, moderately thermophilic chemoautotroph isolated from a deep-sea hydrothermal vent polychaete nest in the Mid-Okinawa Trough.</title>
        <authorList>
            <person name="Nagata R."/>
            <person name="Takaki Y."/>
            <person name="Tame A."/>
            <person name="Nunoura T."/>
            <person name="Muto H."/>
            <person name="Mino S."/>
            <person name="Sawayama S."/>
            <person name="Takai K."/>
            <person name="Nakagawa S."/>
        </authorList>
    </citation>
    <scope>NUCLEOTIDE SEQUENCE [LARGE SCALE GENOMIC DNA]</scope>
    <source>
        <strain evidence="5 6">HS1857</strain>
    </source>
</reference>
<feature type="domain" description="Exonuclease" evidence="4">
    <location>
        <begin position="2"/>
        <end position="177"/>
    </location>
</feature>
<keyword evidence="1" id="KW-0540">Nuclease</keyword>
<organism evidence="5 6">
    <name type="scientific">Lebetimonas natsushimae</name>
    <dbReference type="NCBI Taxonomy" id="1936991"/>
    <lineage>
        <taxon>Bacteria</taxon>
        <taxon>Pseudomonadati</taxon>
        <taxon>Campylobacterota</taxon>
        <taxon>Epsilonproteobacteria</taxon>
        <taxon>Nautiliales</taxon>
        <taxon>Nautiliaceae</taxon>
        <taxon>Lebetimonas</taxon>
    </lineage>
</organism>
<dbReference type="GO" id="GO:0006259">
    <property type="term" value="P:DNA metabolic process"/>
    <property type="evidence" value="ECO:0007669"/>
    <property type="project" value="UniProtKB-ARBA"/>
</dbReference>
<dbReference type="InterPro" id="IPR036397">
    <property type="entry name" value="RNaseH_sf"/>
</dbReference>
<evidence type="ECO:0000313" key="5">
    <source>
        <dbReference type="EMBL" id="GAX86923.1"/>
    </source>
</evidence>
<protein>
    <submittedName>
        <fullName evidence="5">Exodeoxyribonuclease X</fullName>
    </submittedName>
</protein>
<dbReference type="InterPro" id="IPR013520">
    <property type="entry name" value="Ribonucl_H"/>
</dbReference>
<evidence type="ECO:0000256" key="3">
    <source>
        <dbReference type="ARBA" id="ARBA00022839"/>
    </source>
</evidence>
<dbReference type="InterPro" id="IPR046768">
    <property type="entry name" value="ExoX-like_C"/>
</dbReference>
<evidence type="ECO:0000259" key="4">
    <source>
        <dbReference type="SMART" id="SM00479"/>
    </source>
</evidence>
<dbReference type="InterPro" id="IPR012337">
    <property type="entry name" value="RNaseH-like_sf"/>
</dbReference>
<accession>A0A292YBM8</accession>
<dbReference type="GO" id="GO:0008408">
    <property type="term" value="F:3'-5' exonuclease activity"/>
    <property type="evidence" value="ECO:0007669"/>
    <property type="project" value="TreeGrafter"/>
</dbReference>
<dbReference type="Pfam" id="PF20600">
    <property type="entry name" value="ExoX-like_C"/>
    <property type="match status" value="1"/>
</dbReference>
<sequence>MKIILLDTETTGNKEEDKIIQLSYIVMNENLEIEEIHNDLANPGMPISFEAMAVHHITNEMVEDKPRLKHTKAFKRLKELNSPENIVVIHNAEFDLNMLKKENFNPFFKIIDTFRILKHLIKDSKYSLQYNRYALGLYKKEKEICEKYNITINAHDALGDVVVLTLLFEYLVKEFNKSVEELVQLTQEPILYDKFYTGKHKFKDIKEVIIKDPDYIEFILESADLEPDLKYSIEHHLANMEEQPEYRFAFGKYKGMLVEDVAEIDISYLSWAYHNMKMSKGMRKRIGEILNKM</sequence>
<dbReference type="AlphaFoldDB" id="A0A292YBM8"/>
<dbReference type="EMBL" id="BDME01000001">
    <property type="protein sequence ID" value="GAX86923.1"/>
    <property type="molecule type" value="Genomic_DNA"/>
</dbReference>
<dbReference type="CDD" id="cd06127">
    <property type="entry name" value="DEDDh"/>
    <property type="match status" value="1"/>
</dbReference>
<dbReference type="Pfam" id="PF00929">
    <property type="entry name" value="RNase_T"/>
    <property type="match status" value="1"/>
</dbReference>